<comment type="subcellular location">
    <subcellularLocation>
        <location evidence="1">Vacuole membrane</location>
        <topology evidence="1">Peripheral membrane protein</topology>
    </subcellularLocation>
</comment>
<sequence>MDARTPIEGSSNVIALAASFNLNCDCFVVGTNTGLRVFDAATCKLLARRVFKEGGVGLIQIVGRTNIIPLVGGGRKPVHNPLKIVVWDEKREKFTREVPCQRPIRGMHVLGQKLVVVLDEEVRIYVIDRQPVREHSFTTTPNPAGLCAVSRTHFAILGQIPGHVKLVHNETHQVSIIPAHSSELAAIALSRDGSLLATASEKGTLIRVFLTSNNGRVAELRRGVDQVTIFSLGFNPSGTLLACTSDKGTLHIFDIPHQATGDRPGSSNGGRQIGGVPSDVGGDWAYEESDGGVSFASDQRADPNRSKDGGGGRWGVLGKIPFMPKYFRDTVSFASAEFAMDDGPGANRIREADEASAMGRTRLPLGTVGWPNDNTVVVLGTGVEPKYERFVISTGNEGQRVCVRQAWANYLNMDLA</sequence>
<evidence type="ECO:0000313" key="7">
    <source>
        <dbReference type="Proteomes" id="UP001583186"/>
    </source>
</evidence>
<reference evidence="6 7" key="1">
    <citation type="journal article" date="2024" name="IMA Fungus">
        <title>IMA Genome - F19 : A genome assembly and annotation guide to empower mycologists, including annotated draft genome sequences of Ceratocystis pirilliformis, Diaporthe australafricana, Fusarium ophioides, Paecilomyces lecythidis, and Sporothrix stenoceras.</title>
        <authorList>
            <person name="Aylward J."/>
            <person name="Wilson A.M."/>
            <person name="Visagie C.M."/>
            <person name="Spraker J."/>
            <person name="Barnes I."/>
            <person name="Buitendag C."/>
            <person name="Ceriani C."/>
            <person name="Del Mar Angel L."/>
            <person name="du Plessis D."/>
            <person name="Fuchs T."/>
            <person name="Gasser K."/>
            <person name="Kramer D."/>
            <person name="Li W."/>
            <person name="Munsamy K."/>
            <person name="Piso A."/>
            <person name="Price J.L."/>
            <person name="Sonnekus B."/>
            <person name="Thomas C."/>
            <person name="van der Nest A."/>
            <person name="van Dijk A."/>
            <person name="van Heerden A."/>
            <person name="van Vuuren N."/>
            <person name="Yilmaz N."/>
            <person name="Duong T.A."/>
            <person name="van der Merwe N.A."/>
            <person name="Wingfield M.J."/>
            <person name="Wingfield B.D."/>
        </authorList>
    </citation>
    <scope>NUCLEOTIDE SEQUENCE [LARGE SCALE GENOMIC DNA]</scope>
    <source>
        <strain evidence="6 7">CMW 5346</strain>
    </source>
</reference>
<evidence type="ECO:0000256" key="5">
    <source>
        <dbReference type="SAM" id="MobiDB-lite"/>
    </source>
</evidence>
<protein>
    <submittedName>
        <fullName evidence="6">Phosphatidylinositol 3,5-bisphosphate-binding protein</fullName>
    </submittedName>
</protein>
<evidence type="ECO:0000256" key="1">
    <source>
        <dbReference type="ARBA" id="ARBA00004148"/>
    </source>
</evidence>
<accession>A0ABR3Z2N4</accession>
<organism evidence="6 7">
    <name type="scientific">Sporothrix stenoceras</name>
    <dbReference type="NCBI Taxonomy" id="5173"/>
    <lineage>
        <taxon>Eukaryota</taxon>
        <taxon>Fungi</taxon>
        <taxon>Dikarya</taxon>
        <taxon>Ascomycota</taxon>
        <taxon>Pezizomycotina</taxon>
        <taxon>Sordariomycetes</taxon>
        <taxon>Sordariomycetidae</taxon>
        <taxon>Ophiostomatales</taxon>
        <taxon>Ophiostomataceae</taxon>
        <taxon>Sporothrix</taxon>
    </lineage>
</organism>
<name>A0ABR3Z2N4_9PEZI</name>
<comment type="similarity">
    <text evidence="4">Belongs to the WD repeat PROPPIN family.</text>
</comment>
<dbReference type="Pfam" id="PF21032">
    <property type="entry name" value="PROPPIN"/>
    <property type="match status" value="1"/>
</dbReference>
<evidence type="ECO:0000313" key="6">
    <source>
        <dbReference type="EMBL" id="KAL1894871.1"/>
    </source>
</evidence>
<dbReference type="EMBL" id="JAWCUI010000030">
    <property type="protein sequence ID" value="KAL1894871.1"/>
    <property type="molecule type" value="Genomic_DNA"/>
</dbReference>
<keyword evidence="3" id="KW-0677">Repeat</keyword>
<dbReference type="Gene3D" id="2.130.10.10">
    <property type="entry name" value="YVTN repeat-like/Quinoprotein amine dehydrogenase"/>
    <property type="match status" value="1"/>
</dbReference>
<comment type="caution">
    <text evidence="6">The sequence shown here is derived from an EMBL/GenBank/DDBJ whole genome shotgun (WGS) entry which is preliminary data.</text>
</comment>
<dbReference type="InterPro" id="IPR036322">
    <property type="entry name" value="WD40_repeat_dom_sf"/>
</dbReference>
<dbReference type="InterPro" id="IPR048720">
    <property type="entry name" value="PROPPIN"/>
</dbReference>
<evidence type="ECO:0000256" key="3">
    <source>
        <dbReference type="ARBA" id="ARBA00022737"/>
    </source>
</evidence>
<gene>
    <name evidence="6" type="primary">HSV2</name>
    <name evidence="6" type="ORF">Sste5346_005558</name>
</gene>
<dbReference type="InterPro" id="IPR001680">
    <property type="entry name" value="WD40_rpt"/>
</dbReference>
<evidence type="ECO:0000256" key="2">
    <source>
        <dbReference type="ARBA" id="ARBA00022574"/>
    </source>
</evidence>
<dbReference type="PANTHER" id="PTHR11227">
    <property type="entry name" value="WD-REPEAT PROTEIN INTERACTING WITH PHOSPHOINOSIDES WIPI -RELATED"/>
    <property type="match status" value="1"/>
</dbReference>
<proteinExistence type="inferred from homology"/>
<dbReference type="SMART" id="SM00320">
    <property type="entry name" value="WD40"/>
    <property type="match status" value="2"/>
</dbReference>
<dbReference type="Proteomes" id="UP001583186">
    <property type="component" value="Unassembled WGS sequence"/>
</dbReference>
<keyword evidence="7" id="KW-1185">Reference proteome</keyword>
<feature type="region of interest" description="Disordered" evidence="5">
    <location>
        <begin position="256"/>
        <end position="313"/>
    </location>
</feature>
<dbReference type="InterPro" id="IPR015943">
    <property type="entry name" value="WD40/YVTN_repeat-like_dom_sf"/>
</dbReference>
<evidence type="ECO:0000256" key="4">
    <source>
        <dbReference type="ARBA" id="ARBA00025740"/>
    </source>
</evidence>
<keyword evidence="2" id="KW-0853">WD repeat</keyword>
<feature type="compositionally biased region" description="Basic and acidic residues" evidence="5">
    <location>
        <begin position="299"/>
        <end position="310"/>
    </location>
</feature>
<dbReference type="SUPFAM" id="SSF50978">
    <property type="entry name" value="WD40 repeat-like"/>
    <property type="match status" value="1"/>
</dbReference>